<dbReference type="PANTHER" id="PTHR35526:SF3">
    <property type="entry name" value="ANTI-SIGMA-F FACTOR RSBW"/>
    <property type="match status" value="1"/>
</dbReference>
<dbReference type="EMBL" id="JBHSON010000097">
    <property type="protein sequence ID" value="MFC5752802.1"/>
    <property type="molecule type" value="Genomic_DNA"/>
</dbReference>
<organism evidence="3 4">
    <name type="scientific">Actinomadura rugatobispora</name>
    <dbReference type="NCBI Taxonomy" id="1994"/>
    <lineage>
        <taxon>Bacteria</taxon>
        <taxon>Bacillati</taxon>
        <taxon>Actinomycetota</taxon>
        <taxon>Actinomycetes</taxon>
        <taxon>Streptosporangiales</taxon>
        <taxon>Thermomonosporaceae</taxon>
        <taxon>Actinomadura</taxon>
    </lineage>
</organism>
<keyword evidence="3" id="KW-0547">Nucleotide-binding</keyword>
<proteinExistence type="predicted"/>
<dbReference type="InterPro" id="IPR003594">
    <property type="entry name" value="HATPase_dom"/>
</dbReference>
<keyword evidence="4" id="KW-1185">Reference proteome</keyword>
<dbReference type="Gene3D" id="3.30.565.10">
    <property type="entry name" value="Histidine kinase-like ATPase, C-terminal domain"/>
    <property type="match status" value="1"/>
</dbReference>
<comment type="caution">
    <text evidence="3">The sequence shown here is derived from an EMBL/GenBank/DDBJ whole genome shotgun (WGS) entry which is preliminary data.</text>
</comment>
<evidence type="ECO:0000313" key="4">
    <source>
        <dbReference type="Proteomes" id="UP001596074"/>
    </source>
</evidence>
<feature type="domain" description="Histidine kinase/HSP90-like ATPase" evidence="2">
    <location>
        <begin position="19"/>
        <end position="127"/>
    </location>
</feature>
<keyword evidence="1" id="KW-0418">Kinase</keyword>
<dbReference type="GO" id="GO:0005524">
    <property type="term" value="F:ATP binding"/>
    <property type="evidence" value="ECO:0007669"/>
    <property type="project" value="UniProtKB-KW"/>
</dbReference>
<name>A0ABW1AE65_9ACTN</name>
<keyword evidence="1" id="KW-0723">Serine/threonine-protein kinase</keyword>
<evidence type="ECO:0000259" key="2">
    <source>
        <dbReference type="Pfam" id="PF13581"/>
    </source>
</evidence>
<gene>
    <name evidence="3" type="ORF">ACFPZN_44930</name>
</gene>
<evidence type="ECO:0000313" key="3">
    <source>
        <dbReference type="EMBL" id="MFC5752802.1"/>
    </source>
</evidence>
<dbReference type="CDD" id="cd16936">
    <property type="entry name" value="HATPase_RsbW-like"/>
    <property type="match status" value="1"/>
</dbReference>
<dbReference type="InterPro" id="IPR050267">
    <property type="entry name" value="Anti-sigma-factor_SerPK"/>
</dbReference>
<reference evidence="4" key="1">
    <citation type="journal article" date="2019" name="Int. J. Syst. Evol. Microbiol.">
        <title>The Global Catalogue of Microorganisms (GCM) 10K type strain sequencing project: providing services to taxonomists for standard genome sequencing and annotation.</title>
        <authorList>
            <consortium name="The Broad Institute Genomics Platform"/>
            <consortium name="The Broad Institute Genome Sequencing Center for Infectious Disease"/>
            <person name="Wu L."/>
            <person name="Ma J."/>
        </authorList>
    </citation>
    <scope>NUCLEOTIDE SEQUENCE [LARGE SCALE GENOMIC DNA]</scope>
    <source>
        <strain evidence="4">KCTC 42087</strain>
    </source>
</reference>
<dbReference type="PANTHER" id="PTHR35526">
    <property type="entry name" value="ANTI-SIGMA-F FACTOR RSBW-RELATED"/>
    <property type="match status" value="1"/>
</dbReference>
<keyword evidence="3" id="KW-0067">ATP-binding</keyword>
<dbReference type="Pfam" id="PF13581">
    <property type="entry name" value="HATPase_c_2"/>
    <property type="match status" value="1"/>
</dbReference>
<sequence>MTTNIELAERPRCVLALRPAPTEVGVARRVLRAALREREQPHLADDACLIAGELVTNAVEHAGRIALVAHRTSKHRLTLEVWDDNPVPPAFEEASPDSLGGRGLLIVGTLASAWGWRPAYGGKVVWAAL</sequence>
<dbReference type="SUPFAM" id="SSF55874">
    <property type="entry name" value="ATPase domain of HSP90 chaperone/DNA topoisomerase II/histidine kinase"/>
    <property type="match status" value="1"/>
</dbReference>
<accession>A0ABW1AE65</accession>
<protein>
    <submittedName>
        <fullName evidence="3">ATP-binding protein</fullName>
    </submittedName>
</protein>
<dbReference type="RefSeq" id="WP_378289167.1">
    <property type="nucleotide sequence ID" value="NZ_JBHSON010000097.1"/>
</dbReference>
<dbReference type="InterPro" id="IPR036890">
    <property type="entry name" value="HATPase_C_sf"/>
</dbReference>
<keyword evidence="1" id="KW-0808">Transferase</keyword>
<evidence type="ECO:0000256" key="1">
    <source>
        <dbReference type="ARBA" id="ARBA00022527"/>
    </source>
</evidence>
<dbReference type="Proteomes" id="UP001596074">
    <property type="component" value="Unassembled WGS sequence"/>
</dbReference>